<evidence type="ECO:0000313" key="1">
    <source>
        <dbReference type="EMBL" id="KAI4297932.1"/>
    </source>
</evidence>
<proteinExistence type="predicted"/>
<reference evidence="1 2" key="1">
    <citation type="journal article" date="2022" name="DNA Res.">
        <title>Chromosomal-level genome assembly of the orchid tree Bauhinia variegata (Leguminosae; Cercidoideae) supports the allotetraploid origin hypothesis of Bauhinia.</title>
        <authorList>
            <person name="Zhong Y."/>
            <person name="Chen Y."/>
            <person name="Zheng D."/>
            <person name="Pang J."/>
            <person name="Liu Y."/>
            <person name="Luo S."/>
            <person name="Meng S."/>
            <person name="Qian L."/>
            <person name="Wei D."/>
            <person name="Dai S."/>
            <person name="Zhou R."/>
        </authorList>
    </citation>
    <scope>NUCLEOTIDE SEQUENCE [LARGE SCALE GENOMIC DNA]</scope>
    <source>
        <strain evidence="1">BV-YZ2020</strain>
    </source>
</reference>
<dbReference type="EMBL" id="CM039439">
    <property type="protein sequence ID" value="KAI4297932.1"/>
    <property type="molecule type" value="Genomic_DNA"/>
</dbReference>
<sequence>MMDPAGGEGGSGAGPSQRRGHIDDLNLPPGSRDELSDLVAELDQVEGEINRLSKSSEEDRDIKLGRLKTVLRELDSRLEQAREIDRVRDNERARLREEMKSRWEDLQREKARMR</sequence>
<protein>
    <submittedName>
        <fullName evidence="1">Uncharacterized protein</fullName>
    </submittedName>
</protein>
<evidence type="ECO:0000313" key="2">
    <source>
        <dbReference type="Proteomes" id="UP000828941"/>
    </source>
</evidence>
<name>A0ACB9KLB0_BAUVA</name>
<accession>A0ACB9KLB0</accession>
<keyword evidence="2" id="KW-1185">Reference proteome</keyword>
<gene>
    <name evidence="1" type="ORF">L6164_037786</name>
</gene>
<dbReference type="Proteomes" id="UP000828941">
    <property type="component" value="Chromosome 14"/>
</dbReference>
<comment type="caution">
    <text evidence="1">The sequence shown here is derived from an EMBL/GenBank/DDBJ whole genome shotgun (WGS) entry which is preliminary data.</text>
</comment>
<organism evidence="1 2">
    <name type="scientific">Bauhinia variegata</name>
    <name type="common">Purple orchid tree</name>
    <name type="synonym">Phanera variegata</name>
    <dbReference type="NCBI Taxonomy" id="167791"/>
    <lineage>
        <taxon>Eukaryota</taxon>
        <taxon>Viridiplantae</taxon>
        <taxon>Streptophyta</taxon>
        <taxon>Embryophyta</taxon>
        <taxon>Tracheophyta</taxon>
        <taxon>Spermatophyta</taxon>
        <taxon>Magnoliopsida</taxon>
        <taxon>eudicotyledons</taxon>
        <taxon>Gunneridae</taxon>
        <taxon>Pentapetalae</taxon>
        <taxon>rosids</taxon>
        <taxon>fabids</taxon>
        <taxon>Fabales</taxon>
        <taxon>Fabaceae</taxon>
        <taxon>Cercidoideae</taxon>
        <taxon>Cercideae</taxon>
        <taxon>Bauhiniinae</taxon>
        <taxon>Bauhinia</taxon>
    </lineage>
</organism>